<dbReference type="GO" id="GO:0008270">
    <property type="term" value="F:zinc ion binding"/>
    <property type="evidence" value="ECO:0007669"/>
    <property type="project" value="TreeGrafter"/>
</dbReference>
<dbReference type="InterPro" id="IPR025542">
    <property type="entry name" value="YacH"/>
</dbReference>
<dbReference type="InterPro" id="IPR036876">
    <property type="entry name" value="UVR_dom_sf"/>
</dbReference>
<dbReference type="InterPro" id="IPR001943">
    <property type="entry name" value="UVR_dom"/>
</dbReference>
<reference evidence="2" key="2">
    <citation type="submission" date="2024-06" db="EMBL/GenBank/DDBJ databases">
        <authorList>
            <person name="Petrova K.O."/>
            <person name="Toshchakov S.V."/>
            <person name="Boltjanskaja Y.V."/>
            <person name="Kevbrin V.V."/>
        </authorList>
    </citation>
    <scope>NUCLEOTIDE SEQUENCE</scope>
    <source>
        <strain evidence="2">Z-710</strain>
    </source>
</reference>
<evidence type="ECO:0000259" key="1">
    <source>
        <dbReference type="PROSITE" id="PS50151"/>
    </source>
</evidence>
<name>A0AAU8HTF6_9FIRM</name>
<dbReference type="GO" id="GO:0050897">
    <property type="term" value="F:cobalt ion binding"/>
    <property type="evidence" value="ECO:0007669"/>
    <property type="project" value="TreeGrafter"/>
</dbReference>
<accession>A0AAU8HTF6</accession>
<dbReference type="GO" id="GO:1990169">
    <property type="term" value="P:stress response to copper ion"/>
    <property type="evidence" value="ECO:0007669"/>
    <property type="project" value="TreeGrafter"/>
</dbReference>
<sequence>MVCQECKKKQATVHFTKIINGEKIELKLCESCAEQRGDLDFDGQQPFSVHQLLAGLLDLEEMPNVKGQTTTSNAGICKNCGLTEMQFAKIGRLGCTQCYQTFGARLNPLLKRVQGRSSHNGKVPKRSGGDIKLKREIEKLRESLNRYVIEEKFEDAAVLRDKIKALESELTQGGGA</sequence>
<dbReference type="PIRSF" id="PIRSF015034">
    <property type="entry name" value="YacH"/>
    <property type="match status" value="1"/>
</dbReference>
<protein>
    <submittedName>
        <fullName evidence="2">UvrB/UvrC motif-containing protein</fullName>
    </submittedName>
</protein>
<dbReference type="Gene3D" id="4.10.860.10">
    <property type="entry name" value="UVR domain"/>
    <property type="match status" value="1"/>
</dbReference>
<dbReference type="SUPFAM" id="SSF46600">
    <property type="entry name" value="C-terminal UvrC-binding domain of UvrB"/>
    <property type="match status" value="1"/>
</dbReference>
<proteinExistence type="predicted"/>
<reference evidence="2" key="1">
    <citation type="journal article" date="2018" name="Antonie Van Leeuwenhoek">
        <title>Proteinivorax hydrogeniformans sp. nov., an anaerobic, haloalkaliphilic bacterium fermenting proteinaceous compounds with high hydrogen production.</title>
        <authorList>
            <person name="Boltyanskaya Y."/>
            <person name="Detkova E."/>
            <person name="Pimenov N."/>
            <person name="Kevbrin V."/>
        </authorList>
    </citation>
    <scope>NUCLEOTIDE SEQUENCE</scope>
    <source>
        <strain evidence="2">Z-710</strain>
    </source>
</reference>
<evidence type="ECO:0000313" key="2">
    <source>
        <dbReference type="EMBL" id="XCI28848.1"/>
    </source>
</evidence>
<dbReference type="PANTHER" id="PTHR38430">
    <property type="entry name" value="PROTEIN-ARGININE KINASE ACTIVATOR PROTEIN"/>
    <property type="match status" value="1"/>
</dbReference>
<dbReference type="GO" id="GO:0005507">
    <property type="term" value="F:copper ion binding"/>
    <property type="evidence" value="ECO:0007669"/>
    <property type="project" value="TreeGrafter"/>
</dbReference>
<dbReference type="EMBL" id="CP159485">
    <property type="protein sequence ID" value="XCI28848.1"/>
    <property type="molecule type" value="Genomic_DNA"/>
</dbReference>
<dbReference type="GO" id="GO:1990170">
    <property type="term" value="P:stress response to cadmium ion"/>
    <property type="evidence" value="ECO:0007669"/>
    <property type="project" value="TreeGrafter"/>
</dbReference>
<feature type="domain" description="UVR" evidence="1">
    <location>
        <begin position="134"/>
        <end position="169"/>
    </location>
</feature>
<dbReference type="GO" id="GO:0046870">
    <property type="term" value="F:cadmium ion binding"/>
    <property type="evidence" value="ECO:0007669"/>
    <property type="project" value="TreeGrafter"/>
</dbReference>
<gene>
    <name evidence="2" type="ORF">PRVXH_000136</name>
</gene>
<dbReference type="PANTHER" id="PTHR38430:SF1">
    <property type="entry name" value="PROTEIN-ARGININE KINASE ACTIVATOR PROTEIN"/>
    <property type="match status" value="1"/>
</dbReference>
<dbReference type="RefSeq" id="WP_353893400.1">
    <property type="nucleotide sequence ID" value="NZ_CP159485.1"/>
</dbReference>
<organism evidence="2">
    <name type="scientific">Proteinivorax hydrogeniformans</name>
    <dbReference type="NCBI Taxonomy" id="1826727"/>
    <lineage>
        <taxon>Bacteria</taxon>
        <taxon>Bacillati</taxon>
        <taxon>Bacillota</taxon>
        <taxon>Clostridia</taxon>
        <taxon>Eubacteriales</taxon>
        <taxon>Proteinivoracaceae</taxon>
        <taxon>Proteinivorax</taxon>
    </lineage>
</organism>
<dbReference type="PROSITE" id="PS50151">
    <property type="entry name" value="UVR"/>
    <property type="match status" value="1"/>
</dbReference>
<dbReference type="Pfam" id="PF02151">
    <property type="entry name" value="UVR"/>
    <property type="match status" value="1"/>
</dbReference>
<dbReference type="AlphaFoldDB" id="A0AAU8HTF6"/>